<dbReference type="InterPro" id="IPR029063">
    <property type="entry name" value="SAM-dependent_MTases_sf"/>
</dbReference>
<name>A0A840ML27_9PROT</name>
<sequence length="201" mass="23575">MKILNPAVESALQRGESIKLNIGGGSTRREGYFNIDRVALPEVDIVADLNAPLSLLPDNSVSAIYTNHVLEHIENLLGLMEEIHRICQPDAQIEIIVPHFSSPWYYSDPTHVRPWGIYTIDYFMDKEDQMGRRVPSYYSSARFRLLERKVVFTRKNLFDRIVVPILRVVLNRWFKAMEAYERRWVWIYPVTEIQMRVVPKK</sequence>
<organism evidence="1 2">
    <name type="scientific">Chitinivorax tropicus</name>
    <dbReference type="NCBI Taxonomy" id="714531"/>
    <lineage>
        <taxon>Bacteria</taxon>
        <taxon>Pseudomonadati</taxon>
        <taxon>Pseudomonadota</taxon>
        <taxon>Betaproteobacteria</taxon>
        <taxon>Chitinivorax</taxon>
    </lineage>
</organism>
<dbReference type="Gene3D" id="3.40.50.150">
    <property type="entry name" value="Vaccinia Virus protein VP39"/>
    <property type="match status" value="1"/>
</dbReference>
<proteinExistence type="predicted"/>
<evidence type="ECO:0000313" key="2">
    <source>
        <dbReference type="Proteomes" id="UP000575898"/>
    </source>
</evidence>
<dbReference type="AlphaFoldDB" id="A0A840ML27"/>
<keyword evidence="1" id="KW-0808">Transferase</keyword>
<keyword evidence="1" id="KW-0489">Methyltransferase</keyword>
<evidence type="ECO:0000313" key="1">
    <source>
        <dbReference type="EMBL" id="MBB5017577.1"/>
    </source>
</evidence>
<comment type="caution">
    <text evidence="1">The sequence shown here is derived from an EMBL/GenBank/DDBJ whole genome shotgun (WGS) entry which is preliminary data.</text>
</comment>
<reference evidence="1 2" key="1">
    <citation type="submission" date="2020-08" db="EMBL/GenBank/DDBJ databases">
        <title>Genomic Encyclopedia of Type Strains, Phase IV (KMG-IV): sequencing the most valuable type-strain genomes for metagenomic binning, comparative biology and taxonomic classification.</title>
        <authorList>
            <person name="Goeker M."/>
        </authorList>
    </citation>
    <scope>NUCLEOTIDE SEQUENCE [LARGE SCALE GENOMIC DNA]</scope>
    <source>
        <strain evidence="1 2">DSM 27165</strain>
    </source>
</reference>
<dbReference type="Proteomes" id="UP000575898">
    <property type="component" value="Unassembled WGS sequence"/>
</dbReference>
<keyword evidence="2" id="KW-1185">Reference proteome</keyword>
<accession>A0A840ML27</accession>
<dbReference type="Pfam" id="PF13489">
    <property type="entry name" value="Methyltransf_23"/>
    <property type="match status" value="1"/>
</dbReference>
<dbReference type="GO" id="GO:0008168">
    <property type="term" value="F:methyltransferase activity"/>
    <property type="evidence" value="ECO:0007669"/>
    <property type="project" value="UniProtKB-KW"/>
</dbReference>
<dbReference type="SUPFAM" id="SSF53335">
    <property type="entry name" value="S-adenosyl-L-methionine-dependent methyltransferases"/>
    <property type="match status" value="1"/>
</dbReference>
<gene>
    <name evidence="1" type="ORF">HNQ59_000846</name>
</gene>
<dbReference type="GO" id="GO:0032259">
    <property type="term" value="P:methylation"/>
    <property type="evidence" value="ECO:0007669"/>
    <property type="project" value="UniProtKB-KW"/>
</dbReference>
<protein>
    <submittedName>
        <fullName evidence="1">SAM-dependent methyltransferase</fullName>
    </submittedName>
</protein>
<dbReference type="EMBL" id="JACHHY010000004">
    <property type="protein sequence ID" value="MBB5017577.1"/>
    <property type="molecule type" value="Genomic_DNA"/>
</dbReference>
<dbReference type="RefSeq" id="WP_184035608.1">
    <property type="nucleotide sequence ID" value="NZ_JACHHY010000004.1"/>
</dbReference>